<reference evidence="1 2" key="1">
    <citation type="submission" date="2019-05" db="EMBL/GenBank/DDBJ databases">
        <title>Another draft genome of Portunus trituberculatus and its Hox gene families provides insights of decapod evolution.</title>
        <authorList>
            <person name="Jeong J.-H."/>
            <person name="Song I."/>
            <person name="Kim S."/>
            <person name="Choi T."/>
            <person name="Kim D."/>
            <person name="Ryu S."/>
            <person name="Kim W."/>
        </authorList>
    </citation>
    <scope>NUCLEOTIDE SEQUENCE [LARGE SCALE GENOMIC DNA]</scope>
    <source>
        <tissue evidence="1">Muscle</tissue>
    </source>
</reference>
<protein>
    <submittedName>
        <fullName evidence="1">Uncharacterized protein</fullName>
    </submittedName>
</protein>
<comment type="caution">
    <text evidence="1">The sequence shown here is derived from an EMBL/GenBank/DDBJ whole genome shotgun (WGS) entry which is preliminary data.</text>
</comment>
<name>A0A5B7D0A0_PORTR</name>
<organism evidence="1 2">
    <name type="scientific">Portunus trituberculatus</name>
    <name type="common">Swimming crab</name>
    <name type="synonym">Neptunus trituberculatus</name>
    <dbReference type="NCBI Taxonomy" id="210409"/>
    <lineage>
        <taxon>Eukaryota</taxon>
        <taxon>Metazoa</taxon>
        <taxon>Ecdysozoa</taxon>
        <taxon>Arthropoda</taxon>
        <taxon>Crustacea</taxon>
        <taxon>Multicrustacea</taxon>
        <taxon>Malacostraca</taxon>
        <taxon>Eumalacostraca</taxon>
        <taxon>Eucarida</taxon>
        <taxon>Decapoda</taxon>
        <taxon>Pleocyemata</taxon>
        <taxon>Brachyura</taxon>
        <taxon>Eubrachyura</taxon>
        <taxon>Portunoidea</taxon>
        <taxon>Portunidae</taxon>
        <taxon>Portuninae</taxon>
        <taxon>Portunus</taxon>
    </lineage>
</organism>
<dbReference type="AlphaFoldDB" id="A0A5B7D0A0"/>
<keyword evidence="2" id="KW-1185">Reference proteome</keyword>
<dbReference type="Proteomes" id="UP000324222">
    <property type="component" value="Unassembled WGS sequence"/>
</dbReference>
<evidence type="ECO:0000313" key="2">
    <source>
        <dbReference type="Proteomes" id="UP000324222"/>
    </source>
</evidence>
<proteinExistence type="predicted"/>
<evidence type="ECO:0000313" key="1">
    <source>
        <dbReference type="EMBL" id="MPC13916.1"/>
    </source>
</evidence>
<accession>A0A5B7D0A0</accession>
<gene>
    <name evidence="1" type="ORF">E2C01_006665</name>
</gene>
<dbReference type="EMBL" id="VSRR010000315">
    <property type="protein sequence ID" value="MPC13916.1"/>
    <property type="molecule type" value="Genomic_DNA"/>
</dbReference>
<sequence length="59" mass="6504">MCVRDTSGGLPLWATGASFCLARKTRRLHSLSGSVTPGPIRSQVQIFPNWLHARTLPRT</sequence>